<protein>
    <submittedName>
        <fullName evidence="1">Uncharacterized protein</fullName>
    </submittedName>
</protein>
<reference evidence="1 2" key="1">
    <citation type="journal article" date="2011" name="Front. Microbiol.">
        <title>Two Strains of Crocosphaera watsonii with Highly Conserved Genomes are Distinguished by Strain-Specific Features.</title>
        <authorList>
            <person name="Bench S.R."/>
            <person name="Ilikchyan I.N."/>
            <person name="Tripp H.J."/>
            <person name="Zehr J.P."/>
        </authorList>
    </citation>
    <scope>NUCLEOTIDE SEQUENCE [LARGE SCALE GENOMIC DNA]</scope>
    <source>
        <strain evidence="1 2">WH 0003</strain>
    </source>
</reference>
<organism evidence="1 2">
    <name type="scientific">Crocosphaera watsonii WH 0003</name>
    <dbReference type="NCBI Taxonomy" id="423471"/>
    <lineage>
        <taxon>Bacteria</taxon>
        <taxon>Bacillati</taxon>
        <taxon>Cyanobacteriota</taxon>
        <taxon>Cyanophyceae</taxon>
        <taxon>Oscillatoriophycideae</taxon>
        <taxon>Chroococcales</taxon>
        <taxon>Aphanothecaceae</taxon>
        <taxon>Crocosphaera</taxon>
    </lineage>
</organism>
<dbReference type="Proteomes" id="UP000003477">
    <property type="component" value="Unassembled WGS sequence"/>
</dbReference>
<dbReference type="PATRIC" id="fig|423471.3.peg.4187"/>
<evidence type="ECO:0000313" key="2">
    <source>
        <dbReference type="Proteomes" id="UP000003477"/>
    </source>
</evidence>
<proteinExistence type="predicted"/>
<dbReference type="AlphaFoldDB" id="G5JAL5"/>
<accession>G5JAL5</accession>
<gene>
    <name evidence="1" type="ORF">CWATWH0003_4477</name>
</gene>
<comment type="caution">
    <text evidence="1">The sequence shown here is derived from an EMBL/GenBank/DDBJ whole genome shotgun (WGS) entry which is preliminary data.</text>
</comment>
<dbReference type="EMBL" id="AESD01000675">
    <property type="protein sequence ID" value="EHJ10771.1"/>
    <property type="molecule type" value="Genomic_DNA"/>
</dbReference>
<name>G5JAL5_CROWT</name>
<sequence>MGALVFPAQDEVGSLAEFIFIEVALLVTKKVGRVFYANT</sequence>
<evidence type="ECO:0000313" key="1">
    <source>
        <dbReference type="EMBL" id="EHJ10771.1"/>
    </source>
</evidence>